<evidence type="ECO:0000313" key="3">
    <source>
        <dbReference type="EMBL" id="MBZ4184909.1"/>
    </source>
</evidence>
<dbReference type="EMBL" id="JAIQDJ010000001">
    <property type="protein sequence ID" value="MBZ4184909.1"/>
    <property type="molecule type" value="Genomic_DNA"/>
</dbReference>
<evidence type="ECO:0000256" key="1">
    <source>
        <dbReference type="ARBA" id="ARBA00023136"/>
    </source>
</evidence>
<feature type="chain" id="PRO_5046347986" evidence="2">
    <location>
        <begin position="20"/>
        <end position="447"/>
    </location>
</feature>
<dbReference type="SUPFAM" id="SSF53822">
    <property type="entry name" value="Periplasmic binding protein-like I"/>
    <property type="match status" value="1"/>
</dbReference>
<dbReference type="PROSITE" id="PS51257">
    <property type="entry name" value="PROKAR_LIPOPROTEIN"/>
    <property type="match status" value="1"/>
</dbReference>
<keyword evidence="2" id="KW-0732">Signal</keyword>
<sequence length="447" mass="46650">MMRPLLLVLLLVLAGCASAPPKAPPPPAFAAATLQAQALAAGHASLTGKAKRDNNEAIEQLLAQLDDATLARDAAKLPAGDPLYTFAGRVLLRRGLPLPHPFERGGTSFGQANRPAADNDGYRPPLKVAVLLPLSGNQAAVADAVRDGYLAGYYGESRRRPSLRFYDTAAGVKAALARAATDGNDAAVGPLGRDEVDAVFADEPPLPLLALNRGTHAPAAGSAAFSLSPEDEGISLAQALIERGSQHVLLIAGNEDSQRRTRDAAKAQLERRGVKVIASLGYSAQMSDALAQLAQTHAPDAVLLVLKGPQARSAIPQLALANLLQLPRYASSQITSGTGKPADDMALDGTIFPTEPWLIRNVQGLPSQASVASQVDTAKGPAARLFAFGVDAWRLTAYLEHLAQQPNASIRGATGQLSLDGFGNVLRRPAWSRFSGGIAVPLADGAR</sequence>
<evidence type="ECO:0000256" key="2">
    <source>
        <dbReference type="SAM" id="SignalP"/>
    </source>
</evidence>
<dbReference type="InterPro" id="IPR007443">
    <property type="entry name" value="LpoA"/>
</dbReference>
<dbReference type="RefSeq" id="WP_223625811.1">
    <property type="nucleotide sequence ID" value="NZ_JAIQDJ010000001.1"/>
</dbReference>
<keyword evidence="4" id="KW-1185">Reference proteome</keyword>
<dbReference type="PANTHER" id="PTHR38038">
    <property type="entry name" value="PENICILLIN-BINDING PROTEIN ACTIVATOR LPOA"/>
    <property type="match status" value="1"/>
</dbReference>
<protein>
    <submittedName>
        <fullName evidence="3">Penicillin-binding protein activator</fullName>
    </submittedName>
</protein>
<dbReference type="Proteomes" id="UP001430290">
    <property type="component" value="Unassembled WGS sequence"/>
</dbReference>
<keyword evidence="1" id="KW-0472">Membrane</keyword>
<reference evidence="3" key="1">
    <citation type="submission" date="2021-09" db="EMBL/GenBank/DDBJ databases">
        <authorList>
            <person name="Wu T."/>
            <person name="Guo S.Z."/>
        </authorList>
    </citation>
    <scope>NUCLEOTIDE SEQUENCE</scope>
    <source>
        <strain evidence="3">RSS-23</strain>
    </source>
</reference>
<proteinExistence type="predicted"/>
<comment type="caution">
    <text evidence="3">The sequence shown here is derived from an EMBL/GenBank/DDBJ whole genome shotgun (WGS) entry which is preliminary data.</text>
</comment>
<evidence type="ECO:0000313" key="4">
    <source>
        <dbReference type="Proteomes" id="UP001430290"/>
    </source>
</evidence>
<dbReference type="InterPro" id="IPR028082">
    <property type="entry name" value="Peripla_BP_I"/>
</dbReference>
<accession>A0ABS7TAM9</accession>
<dbReference type="PANTHER" id="PTHR38038:SF1">
    <property type="entry name" value="PENICILLIN-BINDING PROTEIN ACTIVATOR LPOA"/>
    <property type="match status" value="1"/>
</dbReference>
<dbReference type="CDD" id="cd06339">
    <property type="entry name" value="PBP1_YraM_LppC_lipoprotein-like"/>
    <property type="match status" value="1"/>
</dbReference>
<gene>
    <name evidence="3" type="ORF">K7B09_01040</name>
</gene>
<feature type="signal peptide" evidence="2">
    <location>
        <begin position="1"/>
        <end position="19"/>
    </location>
</feature>
<dbReference type="Gene3D" id="3.40.50.2300">
    <property type="match status" value="2"/>
</dbReference>
<dbReference type="Pfam" id="PF04348">
    <property type="entry name" value="LppC"/>
    <property type="match status" value="1"/>
</dbReference>
<name>A0ABS7TAM9_9GAMM</name>
<organism evidence="3 4">
    <name type="scientific">Thermomonas beijingensis</name>
    <dbReference type="NCBI Taxonomy" id="2872701"/>
    <lineage>
        <taxon>Bacteria</taxon>
        <taxon>Pseudomonadati</taxon>
        <taxon>Pseudomonadota</taxon>
        <taxon>Gammaproteobacteria</taxon>
        <taxon>Lysobacterales</taxon>
        <taxon>Lysobacteraceae</taxon>
        <taxon>Thermomonas</taxon>
    </lineage>
</organism>